<dbReference type="Proteomes" id="UP000219994">
    <property type="component" value="Unassembled WGS sequence"/>
</dbReference>
<dbReference type="AlphaFoldDB" id="A0A2A6FTZ5"/>
<accession>A0A2A6FTZ5</accession>
<keyword evidence="1" id="KW-1133">Transmembrane helix</keyword>
<evidence type="ECO:0008006" key="4">
    <source>
        <dbReference type="Google" id="ProtNLM"/>
    </source>
</evidence>
<protein>
    <recommendedName>
        <fullName evidence="4">Peptidase M50</fullName>
    </recommendedName>
</protein>
<evidence type="ECO:0000313" key="3">
    <source>
        <dbReference type="Proteomes" id="UP000219994"/>
    </source>
</evidence>
<proteinExistence type="predicted"/>
<dbReference type="EMBL" id="NAEP01000023">
    <property type="protein sequence ID" value="PDQ36096.1"/>
    <property type="molecule type" value="Genomic_DNA"/>
</dbReference>
<name>A0A2A6FTZ5_9MICO</name>
<keyword evidence="1" id="KW-0812">Transmembrane</keyword>
<reference evidence="3" key="1">
    <citation type="submission" date="2017-03" db="EMBL/GenBank/DDBJ databases">
        <authorList>
            <person name="Lund M.B."/>
        </authorList>
    </citation>
    <scope>NUCLEOTIDE SEQUENCE [LARGE SCALE GENOMIC DNA]</scope>
</reference>
<keyword evidence="1" id="KW-0472">Membrane</keyword>
<sequence length="416" mass="46978">MSDKNESVIVAGSIYEFRSDLIVGEPSNDERVVIFDPTNNRVYRVSAVTLHALRIFDGKRETQAVCEVLAGEGFIISLDTLTTMIERAKTTNFFVGEQVSPPAADIAHLRGPSRRNPLFFCIFEIDPRPMLYRVEPVFRRLFSPLGVTSFILLFIAAMMSIALNSEHYVASLYNFSNIFAWIITYVLVTILTCLHEIGHATAVMKYGGECRKMGLSLYLLSPAAYADTSDAYRFSRTREKVIVSLGGIYVETYVLTISIILWTLDIFPNLITAGLFIFAHYILARVIVNLNPFLRFDGYWILADLLHISNLRSKSFAYVIALISPFYTDRSMAHVATSRKERVFFFLYGLTAFIVATLSIISAFYLFNQFLGHNTSFPAAVIMTGLMFAMGSFVLYGGMKYVRSLRLGYGRSKRED</sequence>
<evidence type="ECO:0000256" key="1">
    <source>
        <dbReference type="SAM" id="Phobius"/>
    </source>
</evidence>
<feature type="transmembrane region" description="Helical" evidence="1">
    <location>
        <begin position="343"/>
        <end position="367"/>
    </location>
</feature>
<evidence type="ECO:0000313" key="2">
    <source>
        <dbReference type="EMBL" id="PDQ36096.1"/>
    </source>
</evidence>
<comment type="caution">
    <text evidence="2">The sequence shown here is derived from an EMBL/GenBank/DDBJ whole genome shotgun (WGS) entry which is preliminary data.</text>
</comment>
<feature type="transmembrane region" description="Helical" evidence="1">
    <location>
        <begin position="141"/>
        <end position="163"/>
    </location>
</feature>
<organism evidence="2 3">
    <name type="scientific">Candidatus Lumbricidiphila eiseniae</name>
    <dbReference type="NCBI Taxonomy" id="1969409"/>
    <lineage>
        <taxon>Bacteria</taxon>
        <taxon>Bacillati</taxon>
        <taxon>Actinomycetota</taxon>
        <taxon>Actinomycetes</taxon>
        <taxon>Micrococcales</taxon>
        <taxon>Microbacteriaceae</taxon>
        <taxon>Candidatus Lumbricidiphila</taxon>
    </lineage>
</organism>
<feature type="transmembrane region" description="Helical" evidence="1">
    <location>
        <begin position="270"/>
        <end position="288"/>
    </location>
</feature>
<feature type="transmembrane region" description="Helical" evidence="1">
    <location>
        <begin position="379"/>
        <end position="399"/>
    </location>
</feature>
<feature type="transmembrane region" description="Helical" evidence="1">
    <location>
        <begin position="241"/>
        <end position="264"/>
    </location>
</feature>
<feature type="transmembrane region" description="Helical" evidence="1">
    <location>
        <begin position="175"/>
        <end position="194"/>
    </location>
</feature>
<gene>
    <name evidence="2" type="ORF">B5766_02880</name>
</gene>